<dbReference type="Gene3D" id="3.40.190.10">
    <property type="entry name" value="Periplasmic binding protein-like II"/>
    <property type="match status" value="1"/>
</dbReference>
<dbReference type="GO" id="GO:0043190">
    <property type="term" value="C:ATP-binding cassette (ABC) transporter complex"/>
    <property type="evidence" value="ECO:0007669"/>
    <property type="project" value="InterPro"/>
</dbReference>
<feature type="signal peptide" evidence="1">
    <location>
        <begin position="1"/>
        <end position="20"/>
    </location>
</feature>
<evidence type="ECO:0000313" key="3">
    <source>
        <dbReference type="EMBL" id="SEC51192.1"/>
    </source>
</evidence>
<evidence type="ECO:0000259" key="2">
    <source>
        <dbReference type="Pfam" id="PF00496"/>
    </source>
</evidence>
<dbReference type="InterPro" id="IPR039424">
    <property type="entry name" value="SBP_5"/>
</dbReference>
<dbReference type="InterPro" id="IPR030678">
    <property type="entry name" value="Peptide/Ni-bd"/>
</dbReference>
<dbReference type="GO" id="GO:1904680">
    <property type="term" value="F:peptide transmembrane transporter activity"/>
    <property type="evidence" value="ECO:0007669"/>
    <property type="project" value="TreeGrafter"/>
</dbReference>
<evidence type="ECO:0000256" key="1">
    <source>
        <dbReference type="SAM" id="SignalP"/>
    </source>
</evidence>
<accession>A0A1H4T438</accession>
<dbReference type="InterPro" id="IPR000914">
    <property type="entry name" value="SBP_5_dom"/>
</dbReference>
<dbReference type="GO" id="GO:0015833">
    <property type="term" value="P:peptide transport"/>
    <property type="evidence" value="ECO:0007669"/>
    <property type="project" value="TreeGrafter"/>
</dbReference>
<dbReference type="PROSITE" id="PS51257">
    <property type="entry name" value="PROKAR_LIPOPROTEIN"/>
    <property type="match status" value="1"/>
</dbReference>
<dbReference type="EMBL" id="FNRY01000002">
    <property type="protein sequence ID" value="SEC51192.1"/>
    <property type="molecule type" value="Genomic_DNA"/>
</dbReference>
<evidence type="ECO:0000313" key="4">
    <source>
        <dbReference type="Proteomes" id="UP000199183"/>
    </source>
</evidence>
<dbReference type="PANTHER" id="PTHR30290:SF65">
    <property type="entry name" value="MONOACYL PHOSPHATIDYLINOSITOL TETRAMANNOSIDE-BINDING PROTEIN LPQW-RELATED"/>
    <property type="match status" value="1"/>
</dbReference>
<dbReference type="PANTHER" id="PTHR30290">
    <property type="entry name" value="PERIPLASMIC BINDING COMPONENT OF ABC TRANSPORTER"/>
    <property type="match status" value="1"/>
</dbReference>
<dbReference type="GO" id="GO:0042597">
    <property type="term" value="C:periplasmic space"/>
    <property type="evidence" value="ECO:0007669"/>
    <property type="project" value="UniProtKB-ARBA"/>
</dbReference>
<dbReference type="PIRSF" id="PIRSF002741">
    <property type="entry name" value="MppA"/>
    <property type="match status" value="1"/>
</dbReference>
<dbReference type="Gene3D" id="3.10.105.10">
    <property type="entry name" value="Dipeptide-binding Protein, Domain 3"/>
    <property type="match status" value="1"/>
</dbReference>
<dbReference type="Proteomes" id="UP000199183">
    <property type="component" value="Unassembled WGS sequence"/>
</dbReference>
<gene>
    <name evidence="3" type="ORF">SAMN04489806_3097</name>
</gene>
<name>A0A1H4T438_9MICO</name>
<dbReference type="OrthoDB" id="7888869at2"/>
<sequence>MGKARVGAVAMVLAAATALVGCTSSAPQEDSSVTIGWGDRFNSYNVSTSYGAASINGNITSLTLSGFTAYDNTLELRDDTSFGSVEKISDDPLVVRYSLADTATWSDGTPVDAADLLLDWAANSRARDTPSFDPGDYLQHVADTGSATLPDDTVYFDSGASPEIGLGLVDELPQISDDGRSMTVTYSAPNEDWQQALPPPLPAHVIARNSLGTDDPDAGKHAVIDAITEPDSTALSKIASFWNTGFNYTSLPDDEGLYLSSGPYVIDRLDPDTGVTLRANPEYRGKHAPSIETIDVRYIPDPTDAVTALADGEVDVISPQATAAVANVIADVEDVKILIGYVASFEHLDLQFGTSKNGVFDDPRVREAFLKVVPRQQIVDELIRPIVGKDASVRDSFVFIPGTEGYAASVKASAAGDFDAVDVDGAQKLLAEAGVPNPEVCILYASNNPRRAQEFALIKASAEQAGFTVTDCGTEQWREILGVPGKYDASLFAWESSSLAAVDSASRYMTGARNNLNGYSSDKVDGLYRTLSATSDAATSDHLLADVDAALWADAYGAPLYQFPSITAYNPATVRGVEPSILSPTVFWNVWDWTIP</sequence>
<dbReference type="CDD" id="cd08501">
    <property type="entry name" value="PBP2_Lpqw"/>
    <property type="match status" value="1"/>
</dbReference>
<dbReference type="AlphaFoldDB" id="A0A1H4T438"/>
<organism evidence="3 4">
    <name type="scientific">Paramicrobacterium humi</name>
    <dbReference type="NCBI Taxonomy" id="640635"/>
    <lineage>
        <taxon>Bacteria</taxon>
        <taxon>Bacillati</taxon>
        <taxon>Actinomycetota</taxon>
        <taxon>Actinomycetes</taxon>
        <taxon>Micrococcales</taxon>
        <taxon>Microbacteriaceae</taxon>
        <taxon>Paramicrobacterium</taxon>
    </lineage>
</organism>
<keyword evidence="4" id="KW-1185">Reference proteome</keyword>
<proteinExistence type="predicted"/>
<dbReference type="Pfam" id="PF00496">
    <property type="entry name" value="SBP_bac_5"/>
    <property type="match status" value="1"/>
</dbReference>
<protein>
    <submittedName>
        <fullName evidence="3">Peptide/nickel transport system substrate-binding protein</fullName>
    </submittedName>
</protein>
<keyword evidence="1" id="KW-0732">Signal</keyword>
<feature type="domain" description="Solute-binding protein family 5" evidence="2">
    <location>
        <begin position="86"/>
        <end position="511"/>
    </location>
</feature>
<feature type="chain" id="PRO_5038641260" evidence="1">
    <location>
        <begin position="21"/>
        <end position="596"/>
    </location>
</feature>
<reference evidence="3 4" key="1">
    <citation type="submission" date="2016-10" db="EMBL/GenBank/DDBJ databases">
        <authorList>
            <person name="de Groot N.N."/>
        </authorList>
    </citation>
    <scope>NUCLEOTIDE SEQUENCE [LARGE SCALE GENOMIC DNA]</scope>
    <source>
        <strain evidence="3 4">DSM 21799</strain>
    </source>
</reference>
<dbReference type="STRING" id="640635.SAMN04489806_3097"/>
<dbReference type="SUPFAM" id="SSF53850">
    <property type="entry name" value="Periplasmic binding protein-like II"/>
    <property type="match status" value="1"/>
</dbReference>